<feature type="compositionally biased region" description="Polar residues" evidence="1">
    <location>
        <begin position="119"/>
        <end position="134"/>
    </location>
</feature>
<feature type="transmembrane region" description="Helical" evidence="2">
    <location>
        <begin position="89"/>
        <end position="111"/>
    </location>
</feature>
<evidence type="ECO:0000313" key="4">
    <source>
        <dbReference type="Proteomes" id="UP000799757"/>
    </source>
</evidence>
<evidence type="ECO:0000313" key="3">
    <source>
        <dbReference type="EMBL" id="KAF2788894.1"/>
    </source>
</evidence>
<proteinExistence type="predicted"/>
<gene>
    <name evidence="3" type="ORF">K505DRAFT_366071</name>
</gene>
<keyword evidence="2" id="KW-1133">Transmembrane helix</keyword>
<protein>
    <recommendedName>
        <fullName evidence="5">Apple domain-containing protein</fullName>
    </recommendedName>
</protein>
<organism evidence="3 4">
    <name type="scientific">Melanomma pulvis-pyrius CBS 109.77</name>
    <dbReference type="NCBI Taxonomy" id="1314802"/>
    <lineage>
        <taxon>Eukaryota</taxon>
        <taxon>Fungi</taxon>
        <taxon>Dikarya</taxon>
        <taxon>Ascomycota</taxon>
        <taxon>Pezizomycotina</taxon>
        <taxon>Dothideomycetes</taxon>
        <taxon>Pleosporomycetidae</taxon>
        <taxon>Pleosporales</taxon>
        <taxon>Melanommataceae</taxon>
        <taxon>Melanomma</taxon>
    </lineage>
</organism>
<dbReference type="AlphaFoldDB" id="A0A6A6WYA9"/>
<dbReference type="EMBL" id="MU002178">
    <property type="protein sequence ID" value="KAF2788894.1"/>
    <property type="molecule type" value="Genomic_DNA"/>
</dbReference>
<feature type="region of interest" description="Disordered" evidence="1">
    <location>
        <begin position="115"/>
        <end position="149"/>
    </location>
</feature>
<dbReference type="Proteomes" id="UP000799757">
    <property type="component" value="Unassembled WGS sequence"/>
</dbReference>
<sequence length="280" mass="30318">MAISSNPYSLSRTSFIPGEDATIQIDDRESSGLEVDHSRSGPEIHMPQLAVDVHDTNWNGGEQYIKNRGSETPTVFEEEKVIKIRRTTAWLIVTIVVVLAVIAGMVGGFLAKKRHDANGESSNISDSTTNVPTALTSPSPSTSLQSQPSQTTVAPFTITTAPTPTYSFVTAGTTGMASLPCPVEYTTVAPRATTPATFNIHCGYDSDEVPIRIVGWSTEYSLWACLRRCGENSLCDAAVFSANLTMTLVGEHPQNCLLKEGPVQPTLRSWSWRVIAVKDQ</sequence>
<name>A0A6A6WYA9_9PLEO</name>
<evidence type="ECO:0008006" key="5">
    <source>
        <dbReference type="Google" id="ProtNLM"/>
    </source>
</evidence>
<keyword evidence="2" id="KW-0812">Transmembrane</keyword>
<keyword evidence="2" id="KW-0472">Membrane</keyword>
<keyword evidence="4" id="KW-1185">Reference proteome</keyword>
<feature type="compositionally biased region" description="Low complexity" evidence="1">
    <location>
        <begin position="135"/>
        <end position="149"/>
    </location>
</feature>
<evidence type="ECO:0000256" key="2">
    <source>
        <dbReference type="SAM" id="Phobius"/>
    </source>
</evidence>
<evidence type="ECO:0000256" key="1">
    <source>
        <dbReference type="SAM" id="MobiDB-lite"/>
    </source>
</evidence>
<accession>A0A6A6WYA9</accession>
<reference evidence="3" key="1">
    <citation type="journal article" date="2020" name="Stud. Mycol.">
        <title>101 Dothideomycetes genomes: a test case for predicting lifestyles and emergence of pathogens.</title>
        <authorList>
            <person name="Haridas S."/>
            <person name="Albert R."/>
            <person name="Binder M."/>
            <person name="Bloem J."/>
            <person name="Labutti K."/>
            <person name="Salamov A."/>
            <person name="Andreopoulos B."/>
            <person name="Baker S."/>
            <person name="Barry K."/>
            <person name="Bills G."/>
            <person name="Bluhm B."/>
            <person name="Cannon C."/>
            <person name="Castanera R."/>
            <person name="Culley D."/>
            <person name="Daum C."/>
            <person name="Ezra D."/>
            <person name="Gonzalez J."/>
            <person name="Henrissat B."/>
            <person name="Kuo A."/>
            <person name="Liang C."/>
            <person name="Lipzen A."/>
            <person name="Lutzoni F."/>
            <person name="Magnuson J."/>
            <person name="Mondo S."/>
            <person name="Nolan M."/>
            <person name="Ohm R."/>
            <person name="Pangilinan J."/>
            <person name="Park H.-J."/>
            <person name="Ramirez L."/>
            <person name="Alfaro M."/>
            <person name="Sun H."/>
            <person name="Tritt A."/>
            <person name="Yoshinaga Y."/>
            <person name="Zwiers L.-H."/>
            <person name="Turgeon B."/>
            <person name="Goodwin S."/>
            <person name="Spatafora J."/>
            <person name="Crous P."/>
            <person name="Grigoriev I."/>
        </authorList>
    </citation>
    <scope>NUCLEOTIDE SEQUENCE</scope>
    <source>
        <strain evidence="3">CBS 109.77</strain>
    </source>
</reference>